<dbReference type="AlphaFoldDB" id="A0A3R9QED0"/>
<dbReference type="Proteomes" id="UP000269669">
    <property type="component" value="Unassembled WGS sequence"/>
</dbReference>
<evidence type="ECO:0000313" key="2">
    <source>
        <dbReference type="Proteomes" id="UP000269669"/>
    </source>
</evidence>
<protein>
    <submittedName>
        <fullName evidence="1">Uncharacterized protein</fullName>
    </submittedName>
</protein>
<sequence length="155" mass="17625">MRFHLRPAILVLPVLLTLPITARAAGIDKSLLLDEQAISQLEQRAQQANPREQCFLYTELVSAMTEVAGKEMLDGDPDRASATLKKVEHYAQLIQLGLAKDTKRLKNSEMLMHRTTYRLNEYLHRASTEDQATLQATLKRLDQVQSDILTQVFNH</sequence>
<dbReference type="OrthoDB" id="120023at2"/>
<organism evidence="1 2">
    <name type="scientific">Edaphobacter aggregans</name>
    <dbReference type="NCBI Taxonomy" id="570835"/>
    <lineage>
        <taxon>Bacteria</taxon>
        <taxon>Pseudomonadati</taxon>
        <taxon>Acidobacteriota</taxon>
        <taxon>Terriglobia</taxon>
        <taxon>Terriglobales</taxon>
        <taxon>Acidobacteriaceae</taxon>
        <taxon>Edaphobacter</taxon>
    </lineage>
</organism>
<comment type="caution">
    <text evidence="1">The sequence shown here is derived from an EMBL/GenBank/DDBJ whole genome shotgun (WGS) entry which is preliminary data.</text>
</comment>
<accession>A0A3R9QED0</accession>
<reference evidence="1 2" key="1">
    <citation type="submission" date="2018-12" db="EMBL/GenBank/DDBJ databases">
        <title>Sequencing of bacterial isolates from soil warming experiment in Harvard Forest, Massachusetts, USA.</title>
        <authorList>
            <person name="Deangelis K."/>
        </authorList>
    </citation>
    <scope>NUCLEOTIDE SEQUENCE [LARGE SCALE GENOMIC DNA]</scope>
    <source>
        <strain evidence="1 2">EB153</strain>
    </source>
</reference>
<keyword evidence="2" id="KW-1185">Reference proteome</keyword>
<dbReference type="EMBL" id="RSDW01000001">
    <property type="protein sequence ID" value="RSL14780.1"/>
    <property type="molecule type" value="Genomic_DNA"/>
</dbReference>
<evidence type="ECO:0000313" key="1">
    <source>
        <dbReference type="EMBL" id="RSL14780.1"/>
    </source>
</evidence>
<proteinExistence type="predicted"/>
<name>A0A3R9QED0_9BACT</name>
<dbReference type="RefSeq" id="WP_125483601.1">
    <property type="nucleotide sequence ID" value="NZ_RSDW01000001.1"/>
</dbReference>
<gene>
    <name evidence="1" type="ORF">EDE15_0245</name>
</gene>